<reference evidence="1" key="1">
    <citation type="submission" date="2020-11" db="EMBL/GenBank/DDBJ databases">
        <authorList>
            <person name="Koelle M."/>
            <person name="Horta M.A.C."/>
            <person name="Nowrousian M."/>
            <person name="Ohm R.A."/>
            <person name="Benz P."/>
            <person name="Pilgard A."/>
        </authorList>
    </citation>
    <scope>NUCLEOTIDE SEQUENCE</scope>
    <source>
        <strain evidence="1">FPRL280</strain>
    </source>
</reference>
<dbReference type="AlphaFoldDB" id="A0A8H7NUS4"/>
<organism evidence="1 2">
    <name type="scientific">Rhodonia placenta</name>
    <dbReference type="NCBI Taxonomy" id="104341"/>
    <lineage>
        <taxon>Eukaryota</taxon>
        <taxon>Fungi</taxon>
        <taxon>Dikarya</taxon>
        <taxon>Basidiomycota</taxon>
        <taxon>Agaricomycotina</taxon>
        <taxon>Agaricomycetes</taxon>
        <taxon>Polyporales</taxon>
        <taxon>Adustoporiaceae</taxon>
        <taxon>Rhodonia</taxon>
    </lineage>
</organism>
<dbReference type="EMBL" id="JADOXO010000403">
    <property type="protein sequence ID" value="KAF9805158.1"/>
    <property type="molecule type" value="Genomic_DNA"/>
</dbReference>
<protein>
    <submittedName>
        <fullName evidence="1">Uncharacterized protein</fullName>
    </submittedName>
</protein>
<proteinExistence type="predicted"/>
<name>A0A8H7NUS4_9APHY</name>
<gene>
    <name evidence="1" type="ORF">IEO21_09177</name>
</gene>
<evidence type="ECO:0000313" key="1">
    <source>
        <dbReference type="EMBL" id="KAF9805158.1"/>
    </source>
</evidence>
<evidence type="ECO:0000313" key="2">
    <source>
        <dbReference type="Proteomes" id="UP000639403"/>
    </source>
</evidence>
<sequence length="139" mass="15783">MFLPIKLLRRTQSSLLVTLGKWLGPSIYAIALLIPGVGRLETDTYCGQRQQWRAQEEYNKDGTMAARGYVAATDREVARRDSRFPSKRQETIGMIQSVHRSEIGHLGSTLSRTTSVAFPHLVSHNPLWPHRLDIKETLQ</sequence>
<accession>A0A8H7NUS4</accession>
<reference evidence="1" key="2">
    <citation type="journal article" name="Front. Microbiol.">
        <title>Degradative Capacity of Two Strains of Rhodonia placenta: From Phenotype to Genotype.</title>
        <authorList>
            <person name="Kolle M."/>
            <person name="Horta M.A.C."/>
            <person name="Nowrousian M."/>
            <person name="Ohm R.A."/>
            <person name="Benz J.P."/>
            <person name="Pilgard A."/>
        </authorList>
    </citation>
    <scope>NUCLEOTIDE SEQUENCE</scope>
    <source>
        <strain evidence="1">FPRL280</strain>
    </source>
</reference>
<dbReference type="Proteomes" id="UP000639403">
    <property type="component" value="Unassembled WGS sequence"/>
</dbReference>
<comment type="caution">
    <text evidence="1">The sequence shown here is derived from an EMBL/GenBank/DDBJ whole genome shotgun (WGS) entry which is preliminary data.</text>
</comment>